<dbReference type="OMA" id="TRGMYNE"/>
<feature type="transmembrane region" description="Helical" evidence="8">
    <location>
        <begin position="1456"/>
        <end position="1478"/>
    </location>
</feature>
<feature type="region of interest" description="Disordered" evidence="7">
    <location>
        <begin position="507"/>
        <end position="631"/>
    </location>
</feature>
<feature type="compositionally biased region" description="Polar residues" evidence="7">
    <location>
        <begin position="579"/>
        <end position="595"/>
    </location>
</feature>
<feature type="region of interest" description="Disordered" evidence="7">
    <location>
        <begin position="1011"/>
        <end position="1083"/>
    </location>
</feature>
<dbReference type="Proteomes" id="UP000000561">
    <property type="component" value="Chromosome 1"/>
</dbReference>
<feature type="transmembrane region" description="Helical" evidence="8">
    <location>
        <begin position="1484"/>
        <end position="1510"/>
    </location>
</feature>
<feature type="region of interest" description="Disordered" evidence="7">
    <location>
        <begin position="1561"/>
        <end position="1591"/>
    </location>
</feature>
<feature type="transmembrane region" description="Helical" evidence="8">
    <location>
        <begin position="1615"/>
        <end position="1638"/>
    </location>
</feature>
<feature type="compositionally biased region" description="Polar residues" evidence="7">
    <location>
        <begin position="296"/>
        <end position="318"/>
    </location>
</feature>
<sequence length="2010" mass="217804">MHGSGRRKERSLSLSGGRAPGSPTRDFGVAPAQVDVSATRAAPFATSAEMLREATVVAEQALRQYQAETQPTYATFPYQVQRKPIPQSNPRHAAGPVGGSNQLQRIPEVTSEGSSGEAAVKQEEKKQKLSTMPSILRPGGSSQAAKHQKSASMEEYSRALPRNFDPVTGRKQESKQGSRRPSLPYVFEPLSAAEPQRRDFPNPHQSSVVHNDSQLSTSELQRRASQQIQSPILSRGPSSFGPGQRIDRQVRNLYASDIPSTPPLGQSATFQTEPLSINKARQAKPPVQPSAEPQAGSLSSAWSSNTESEPTPTPSSIAATRERNAELERELQPVQLTLPSTFLSASSVPPTQAVALPVIGAHFGGRRALEKAAAPGVATSAAEVASIKASAAPFAPAKSSNLSAPPIRSNSGDTSFSGETLALPDGTQIPTVRTDFQNLKRISLPKQAVITEKAGPSTVKEQMPTVGGHVLAREDAKMVKKNDGSSRTIYSPTPQTLAAARRQSTLLQVPQGGSKSEAKSEERIPSPLSASVEAPPAPQIPHSLTFDRLAPSVGASTSHENPSRPDPEALRKATEAQGFVQTDASNKSITGLTQAKSDDTDVRKRKEHEYLDLSDPSRSRRNTFGEPGPSMLEEANRKLFLYQMQQLDQEARGKGVGSSRQAAVSATTLPTPAQGVSSDKPDRKIEPAVATTTTVVRRKSSASQQSRRDSIGSATTAFDSPTKEEFPINLFRQSSGAGSAKALRGTAKETVAPPSDVQEVQEPDEAEGNMPMNDDDDGTEIDDQEGTYDLSLERRVPFVVNTYTNNDEDDIAILKDGNRTSEFRFIPISSVKAGKARRPRTRDTRVSFRSNPSNIEQQRPGSRQHGASPACRQCFRAGFDCAMNLQLGEGTAARKAFQDFVAAGGLNAFSIRDGAAVTAGRPHTAGSLTDGRDVRGGSITVEQALGRNYVDKLGEVAFGESALSRPVTRGMYNELLEEKQEQERRKQLAADHKPWSADADDEIDLAKYQNMKDQQQKQDTDKVKRSLSNSHRDRRLSQMTLQDGLDQDQIEAQEGDARTTLLNNMKRSGSHKRRQFEEGEIVDFDPADYEDEDDFDGEVDAVSSASSDSDPVLWADRWSGWVKLRQLLVYWVVVFALQALASGYTNTVGEIILDESASEATAMLYQLGSLSYNGSQGGGLFFANLIVGFGRQRMTLIPLVAVAVVCAIAGFMHNVFALLACQAGLGLVSGVFLFLSLATVMDIFATSKGRLFGVGSIVFMLVGGQLAGPWISRLVLGLLSWSWTYWLTIIVAAVLVVYDGIFAQETAAFVLFRRHALRIKRTGQGWTPEPQPETNIRQVFGDDLVRPVRLLRYNPMLVILALGLSALAGMYMFLFSGLQMVFVRVHGLSNNSGALAITVSAAIGSALGVVAIFLLNSKRASSNNTGGFATKARPLYLDEKGHIDTRRPLRAKTESLLVTGLYATAAFSFALYTLALTSSFASTWFLTAFGIALATASLIIVGMTTVQYVLDGYSTPRRVALRDVVAREDVSTPTLLQNEEEDRFTSYSRRTAGRLAAAARSARFQGGSGGRHGRLEQDKLHDSGDSETGDEREAWLDAGETIVAQRDKRWLDETALAALSAVVSLLFTACSLLSFVSFQALAKLSFGAFAIIFASATLVVLLALLCVYLYGAKPRARSLSMLDEADMDRAHIRRARLREKRALKRQQSLTQSQAPTDSHAQPLPNRKPSAPMRLAKRVVDALGYKPLSDDGMDMFQRDLDPVPRRVRTPAPKPLMRQIETRSTATDVADGKRELWLAKLVASRDKHRRMDANNGTDGDGLAPAIRLNEETSAAQRATNTHLAGGGGSGLKRSMKSFGGVMLGRATTDNDTRAPAKRDMIGRSLNASTSLPINLHSSTGIYASPPTQLHPLSPPPRAQPRASISHHRSLVPAHPDDGFEIVHFQPQQMGEEDRPHTPVMTRKMFNMAASRADIMARSHSQPTNLHAATHSPVAAGASPRVERQRHMSGLGF</sequence>
<feature type="region of interest" description="Disordered" evidence="7">
    <location>
        <begin position="979"/>
        <end position="999"/>
    </location>
</feature>
<feature type="region of interest" description="Disordered" evidence="7">
    <location>
        <begin position="651"/>
        <end position="720"/>
    </location>
</feature>
<keyword evidence="3" id="KW-1003">Cell membrane</keyword>
<keyword evidence="2" id="KW-0813">Transport</keyword>
<proteinExistence type="predicted"/>
<feature type="compositionally biased region" description="Basic and acidic residues" evidence="7">
    <location>
        <begin position="561"/>
        <end position="574"/>
    </location>
</feature>
<organism evidence="9 10">
    <name type="scientific">Mycosarcoma maydis</name>
    <name type="common">Corn smut fungus</name>
    <name type="synonym">Ustilago maydis</name>
    <dbReference type="NCBI Taxonomy" id="5270"/>
    <lineage>
        <taxon>Eukaryota</taxon>
        <taxon>Fungi</taxon>
        <taxon>Dikarya</taxon>
        <taxon>Basidiomycota</taxon>
        <taxon>Ustilaginomycotina</taxon>
        <taxon>Ustilaginomycetes</taxon>
        <taxon>Ustilaginales</taxon>
        <taxon>Ustilaginaceae</taxon>
        <taxon>Mycosarcoma</taxon>
    </lineage>
</organism>
<feature type="compositionally biased region" description="Basic and acidic residues" evidence="7">
    <location>
        <begin position="1573"/>
        <end position="1591"/>
    </location>
</feature>
<feature type="transmembrane region" description="Helical" evidence="8">
    <location>
        <begin position="1394"/>
        <end position="1415"/>
    </location>
</feature>
<dbReference type="InterPro" id="IPR011701">
    <property type="entry name" value="MFS"/>
</dbReference>
<dbReference type="GeneID" id="23561925"/>
<feature type="transmembrane region" description="Helical" evidence="8">
    <location>
        <begin position="1644"/>
        <end position="1671"/>
    </location>
</feature>
<feature type="transmembrane region" description="Helical" evidence="8">
    <location>
        <begin position="1199"/>
        <end position="1219"/>
    </location>
</feature>
<feature type="region of interest" description="Disordered" evidence="7">
    <location>
        <begin position="1703"/>
        <end position="1732"/>
    </location>
</feature>
<feature type="compositionally biased region" description="Basic and acidic residues" evidence="7">
    <location>
        <begin position="979"/>
        <end position="995"/>
    </location>
</feature>
<feature type="transmembrane region" description="Helical" evidence="8">
    <location>
        <begin position="1283"/>
        <end position="1312"/>
    </location>
</feature>
<feature type="transmembrane region" description="Helical" evidence="8">
    <location>
        <begin position="1225"/>
        <end position="1244"/>
    </location>
</feature>
<keyword evidence="6 8" id="KW-0472">Membrane</keyword>
<accession>A0A0D1D1M0</accession>
<evidence type="ECO:0008006" key="11">
    <source>
        <dbReference type="Google" id="ProtNLM"/>
    </source>
</evidence>
<evidence type="ECO:0000256" key="2">
    <source>
        <dbReference type="ARBA" id="ARBA00022448"/>
    </source>
</evidence>
<feature type="compositionally biased region" description="Basic and acidic residues" evidence="7">
    <location>
        <begin position="320"/>
        <end position="330"/>
    </location>
</feature>
<dbReference type="OrthoDB" id="2555222at2759"/>
<feature type="compositionally biased region" description="Polar residues" evidence="7">
    <location>
        <begin position="658"/>
        <end position="677"/>
    </location>
</feature>
<keyword evidence="4 8" id="KW-0812">Transmembrane</keyword>
<dbReference type="PANTHER" id="PTHR23502">
    <property type="entry name" value="MAJOR FACILITATOR SUPERFAMILY"/>
    <property type="match status" value="1"/>
</dbReference>
<dbReference type="Pfam" id="PF07690">
    <property type="entry name" value="MFS_1"/>
    <property type="match status" value="1"/>
</dbReference>
<dbReference type="SUPFAM" id="SSF103473">
    <property type="entry name" value="MFS general substrate transporter"/>
    <property type="match status" value="1"/>
</dbReference>
<keyword evidence="5 8" id="KW-1133">Transmembrane helix</keyword>
<gene>
    <name evidence="9" type="ORF">UMAG_00696</name>
</gene>
<dbReference type="GO" id="GO:0055085">
    <property type="term" value="P:transmembrane transport"/>
    <property type="evidence" value="ECO:0000318"/>
    <property type="project" value="GO_Central"/>
</dbReference>
<dbReference type="PANTHER" id="PTHR23502:SF186">
    <property type="entry name" value="MAJOR FACILITATOR SUPERFAMILY (MFS) PROFILE DOMAIN-CONTAINING PROTEIN"/>
    <property type="match status" value="1"/>
</dbReference>
<feature type="region of interest" description="Disordered" evidence="7">
    <location>
        <begin position="834"/>
        <end position="868"/>
    </location>
</feature>
<evidence type="ECO:0000256" key="3">
    <source>
        <dbReference type="ARBA" id="ARBA00022475"/>
    </source>
</evidence>
<feature type="compositionally biased region" description="Polar residues" evidence="7">
    <location>
        <begin position="263"/>
        <end position="275"/>
    </location>
</feature>
<dbReference type="KEGG" id="uma:UMAG_00696"/>
<feature type="compositionally biased region" description="Polar residues" evidence="7">
    <location>
        <begin position="408"/>
        <end position="418"/>
    </location>
</feature>
<feature type="transmembrane region" description="Helical" evidence="8">
    <location>
        <begin position="1251"/>
        <end position="1271"/>
    </location>
</feature>
<feature type="compositionally biased region" description="Acidic residues" evidence="7">
    <location>
        <begin position="1045"/>
        <end position="1054"/>
    </location>
</feature>
<feature type="region of interest" description="Disordered" evidence="7">
    <location>
        <begin position="1979"/>
        <end position="2010"/>
    </location>
</feature>
<name>A0A0D1D1M0_MYCMD</name>
<keyword evidence="10" id="KW-1185">Reference proteome</keyword>
<feature type="compositionally biased region" description="Polar residues" evidence="7">
    <location>
        <begin position="847"/>
        <end position="861"/>
    </location>
</feature>
<feature type="region of interest" description="Disordered" evidence="7">
    <location>
        <begin position="395"/>
        <end position="429"/>
    </location>
</feature>
<evidence type="ECO:0000256" key="4">
    <source>
        <dbReference type="ARBA" id="ARBA00022692"/>
    </source>
</evidence>
<evidence type="ECO:0000256" key="7">
    <source>
        <dbReference type="SAM" id="MobiDB-lite"/>
    </source>
</evidence>
<evidence type="ECO:0000256" key="5">
    <source>
        <dbReference type="ARBA" id="ARBA00022989"/>
    </source>
</evidence>
<reference evidence="9 10" key="1">
    <citation type="journal article" date="2006" name="Nature">
        <title>Insights from the genome of the biotrophic fungal plant pathogen Ustilago maydis.</title>
        <authorList>
            <person name="Kamper J."/>
            <person name="Kahmann R."/>
            <person name="Bolker M."/>
            <person name="Ma L.J."/>
            <person name="Brefort T."/>
            <person name="Saville B.J."/>
            <person name="Banuett F."/>
            <person name="Kronstad J.W."/>
            <person name="Gold S.E."/>
            <person name="Muller O."/>
            <person name="Perlin M.H."/>
            <person name="Wosten H.A."/>
            <person name="de Vries R."/>
            <person name="Ruiz-Herrera J."/>
            <person name="Reynaga-Pena C.G."/>
            <person name="Snetselaar K."/>
            <person name="McCann M."/>
            <person name="Perez-Martin J."/>
            <person name="Feldbrugge M."/>
            <person name="Basse C.W."/>
            <person name="Steinberg G."/>
            <person name="Ibeas J.I."/>
            <person name="Holloman W."/>
            <person name="Guzman P."/>
            <person name="Farman M."/>
            <person name="Stajich J.E."/>
            <person name="Sentandreu R."/>
            <person name="Gonzalez-Prieto J.M."/>
            <person name="Kennell J.C."/>
            <person name="Molina L."/>
            <person name="Schirawski J."/>
            <person name="Mendoza-Mendoza A."/>
            <person name="Greilinger D."/>
            <person name="Munch K."/>
            <person name="Rossel N."/>
            <person name="Scherer M."/>
            <person name="Vranes M."/>
            <person name="Ladendorf O."/>
            <person name="Vincon V."/>
            <person name="Fuchs U."/>
            <person name="Sandrock B."/>
            <person name="Meng S."/>
            <person name="Ho E.C."/>
            <person name="Cahill M.J."/>
            <person name="Boyce K.J."/>
            <person name="Klose J."/>
            <person name="Klosterman S.J."/>
            <person name="Deelstra H.J."/>
            <person name="Ortiz-Castellanos L."/>
            <person name="Li W."/>
            <person name="Sanchez-Alonso P."/>
            <person name="Schreier P.H."/>
            <person name="Hauser-Hahn I."/>
            <person name="Vaupel M."/>
            <person name="Koopmann E."/>
            <person name="Friedrich G."/>
            <person name="Voss H."/>
            <person name="Schluter T."/>
            <person name="Margolis J."/>
            <person name="Platt D."/>
            <person name="Swimmer C."/>
            <person name="Gnirke A."/>
            <person name="Chen F."/>
            <person name="Vysotskaia V."/>
            <person name="Mannhaupt G."/>
            <person name="Guldener U."/>
            <person name="Munsterkotter M."/>
            <person name="Haase D."/>
            <person name="Oesterheld M."/>
            <person name="Mewes H.W."/>
            <person name="Mauceli E.W."/>
            <person name="DeCaprio D."/>
            <person name="Wade C.M."/>
            <person name="Butler J."/>
            <person name="Young S."/>
            <person name="Jaffe D.B."/>
            <person name="Calvo S."/>
            <person name="Nusbaum C."/>
            <person name="Galagan J."/>
            <person name="Birren B.W."/>
        </authorList>
    </citation>
    <scope>NUCLEOTIDE SEQUENCE [LARGE SCALE GENOMIC DNA]</scope>
    <source>
        <strain evidence="10">DSM 14603 / FGSC 9021 / UM521</strain>
    </source>
</reference>
<evidence type="ECO:0000256" key="6">
    <source>
        <dbReference type="ARBA" id="ARBA00023136"/>
    </source>
</evidence>
<feature type="region of interest" description="Disordered" evidence="7">
    <location>
        <begin position="737"/>
        <end position="788"/>
    </location>
</feature>
<comment type="subcellular location">
    <subcellularLocation>
        <location evidence="1">Cell membrane</location>
        <topology evidence="1">Multi-pass membrane protein</topology>
    </subcellularLocation>
</comment>
<dbReference type="GO" id="GO:0022857">
    <property type="term" value="F:transmembrane transporter activity"/>
    <property type="evidence" value="ECO:0000318"/>
    <property type="project" value="GO_Central"/>
</dbReference>
<feature type="region of interest" description="Disordered" evidence="7">
    <location>
        <begin position="1"/>
        <end position="31"/>
    </location>
</feature>
<evidence type="ECO:0000313" key="9">
    <source>
        <dbReference type="EMBL" id="KIS72288.1"/>
    </source>
</evidence>
<feature type="compositionally biased region" description="Acidic residues" evidence="7">
    <location>
        <begin position="759"/>
        <end position="786"/>
    </location>
</feature>
<evidence type="ECO:0000256" key="8">
    <source>
        <dbReference type="SAM" id="Phobius"/>
    </source>
</evidence>
<dbReference type="GO" id="GO:0005886">
    <property type="term" value="C:plasma membrane"/>
    <property type="evidence" value="ECO:0000318"/>
    <property type="project" value="GO_Central"/>
</dbReference>
<evidence type="ECO:0000313" key="10">
    <source>
        <dbReference type="Proteomes" id="UP000000561"/>
    </source>
</evidence>
<dbReference type="eggNOG" id="KOG0255">
    <property type="taxonomic scope" value="Eukaryota"/>
</dbReference>
<feature type="compositionally biased region" description="Polar residues" evidence="7">
    <location>
        <begin position="1708"/>
        <end position="1719"/>
    </location>
</feature>
<protein>
    <recommendedName>
        <fullName evidence="11">Major facilitator superfamily (MFS) profile domain-containing protein</fullName>
    </recommendedName>
</protein>
<feature type="region of interest" description="Disordered" evidence="7">
    <location>
        <begin position="69"/>
        <end position="330"/>
    </location>
</feature>
<dbReference type="EMBL" id="CM003140">
    <property type="protein sequence ID" value="KIS72288.1"/>
    <property type="molecule type" value="Genomic_DNA"/>
</dbReference>
<feature type="transmembrane region" description="Helical" evidence="8">
    <location>
        <begin position="1164"/>
        <end position="1187"/>
    </location>
</feature>
<feature type="compositionally biased region" description="Basic and acidic residues" evidence="7">
    <location>
        <begin position="1014"/>
        <end position="1024"/>
    </location>
</feature>
<feature type="compositionally biased region" description="Basic and acidic residues" evidence="7">
    <location>
        <begin position="596"/>
        <end position="618"/>
    </location>
</feature>
<feature type="compositionally biased region" description="Low complexity" evidence="7">
    <location>
        <begin position="688"/>
        <end position="705"/>
    </location>
</feature>
<dbReference type="CDD" id="cd06174">
    <property type="entry name" value="MFS"/>
    <property type="match status" value="1"/>
</dbReference>
<dbReference type="RefSeq" id="XP_011386492.1">
    <property type="nucleotide sequence ID" value="XM_011388190.1"/>
</dbReference>
<evidence type="ECO:0000256" key="1">
    <source>
        <dbReference type="ARBA" id="ARBA00004651"/>
    </source>
</evidence>
<dbReference type="InParanoid" id="A0A0D1D1M0"/>
<feature type="transmembrane region" description="Helical" evidence="8">
    <location>
        <begin position="1356"/>
        <end position="1374"/>
    </location>
</feature>
<dbReference type="VEuPathDB" id="FungiDB:UMAG_00696"/>
<feature type="compositionally biased region" description="Polar residues" evidence="7">
    <location>
        <begin position="203"/>
        <end position="232"/>
    </location>
</feature>
<dbReference type="InterPro" id="IPR036259">
    <property type="entry name" value="MFS_trans_sf"/>
</dbReference>
<dbReference type="Gene3D" id="1.20.1250.20">
    <property type="entry name" value="MFS general substrate transporter like domains"/>
    <property type="match status" value="1"/>
</dbReference>